<evidence type="ECO:0000259" key="1">
    <source>
        <dbReference type="Pfam" id="PF03497"/>
    </source>
</evidence>
<protein>
    <submittedName>
        <fullName evidence="2">Anthrax toxin-like adenylyl cyclase domain-containing protein</fullName>
    </submittedName>
</protein>
<evidence type="ECO:0000313" key="3">
    <source>
        <dbReference type="Proteomes" id="UP001606134"/>
    </source>
</evidence>
<comment type="caution">
    <text evidence="2">The sequence shown here is derived from an EMBL/GenBank/DDBJ whole genome shotgun (WGS) entry which is preliminary data.</text>
</comment>
<sequence>MILGFGPSFDHNQNGMTRSDMEATKRVADRLDEVIIFRSTGPWSKRWLNRGYPSKNFHVKGKSSDWGPHAGLVPYDGVYSKVGYDTGKAAKGTGENIKGLNSGFAGKTPLMLTREQIQEQLTVPEGNPKRTAMEAIHDVPGSKDKILIARRSGDKQLVAFRAVAQADGSFEIRLYPIGSLIPNINTILDKDRDGKRSIPFEVMTSNEIGAGLPMTGDYDLFAICPSWAQYGSAAPRDIVKAGIQNADGQLHKGVAFRAGQGMDNVLDPSLNTQSRKGDFGLRKDARLGAIGALTKQQSDAYRGASLHSEHGDMGNLTPRILRCINELNVAMGAVGENASRRRVHHNAESHRNRAFGALTRDDMTTIKEGESYGDGFPLTVFQPRSIYSGAALSTHFKPCARYGDVCTLEDLADFKAYADALKASGYYVPKNWIWGV</sequence>
<dbReference type="InterPro" id="IPR005165">
    <property type="entry name" value="Anthrax_toxin_edema_cen"/>
</dbReference>
<dbReference type="InterPro" id="IPR037017">
    <property type="entry name" value="Anthrax_toxin_edema_cen_sf"/>
</dbReference>
<dbReference type="SUPFAM" id="SSF81298">
    <property type="entry name" value="Adenylylcyclase toxin (the edema factor)"/>
    <property type="match status" value="2"/>
</dbReference>
<accession>A0ABW7HHJ5</accession>
<evidence type="ECO:0000313" key="2">
    <source>
        <dbReference type="EMBL" id="MFG6489366.1"/>
    </source>
</evidence>
<keyword evidence="3" id="KW-1185">Reference proteome</keyword>
<gene>
    <name evidence="2" type="ORF">ACG04R_21965</name>
</gene>
<organism evidence="2 3">
    <name type="scientific">Pelomonas candidula</name>
    <dbReference type="NCBI Taxonomy" id="3299025"/>
    <lineage>
        <taxon>Bacteria</taxon>
        <taxon>Pseudomonadati</taxon>
        <taxon>Pseudomonadota</taxon>
        <taxon>Betaproteobacteria</taxon>
        <taxon>Burkholderiales</taxon>
        <taxon>Sphaerotilaceae</taxon>
        <taxon>Roseateles</taxon>
    </lineage>
</organism>
<proteinExistence type="predicted"/>
<dbReference type="EMBL" id="JBIGIC010000012">
    <property type="protein sequence ID" value="MFG6489366.1"/>
    <property type="molecule type" value="Genomic_DNA"/>
</dbReference>
<dbReference type="Pfam" id="PF03497">
    <property type="entry name" value="Anthrax_toxA"/>
    <property type="match status" value="1"/>
</dbReference>
<reference evidence="2 3" key="1">
    <citation type="submission" date="2024-08" db="EMBL/GenBank/DDBJ databases">
        <authorList>
            <person name="Lu H."/>
        </authorList>
    </citation>
    <scope>NUCLEOTIDE SEQUENCE [LARGE SCALE GENOMIC DNA]</scope>
    <source>
        <strain evidence="2 3">BYS78W</strain>
    </source>
</reference>
<name>A0ABW7HHJ5_9BURK</name>
<dbReference type="Gene3D" id="3.90.1760.10">
    <property type="entry name" value="Anthrax toxin, edema factor, central domain"/>
    <property type="match status" value="1"/>
</dbReference>
<dbReference type="RefSeq" id="WP_394415760.1">
    <property type="nucleotide sequence ID" value="NZ_JBIGIC010000012.1"/>
</dbReference>
<feature type="domain" description="Anthrax toxin edema factor central" evidence="1">
    <location>
        <begin position="13"/>
        <end position="172"/>
    </location>
</feature>
<dbReference type="Proteomes" id="UP001606134">
    <property type="component" value="Unassembled WGS sequence"/>
</dbReference>
<dbReference type="InterPro" id="IPR035099">
    <property type="entry name" value="Anthrax_toxin_C-terminal"/>
</dbReference>